<dbReference type="Proteomes" id="UP001590951">
    <property type="component" value="Unassembled WGS sequence"/>
</dbReference>
<protein>
    <recommendedName>
        <fullName evidence="12">Cytochrome P450</fullName>
    </recommendedName>
</protein>
<keyword evidence="7 8" id="KW-0503">Monooxygenase</keyword>
<dbReference type="EMBL" id="JBHFEH010000062">
    <property type="protein sequence ID" value="KAL2049547.1"/>
    <property type="molecule type" value="Genomic_DNA"/>
</dbReference>
<name>A0ABR4AX69_9LECA</name>
<evidence type="ECO:0000256" key="4">
    <source>
        <dbReference type="ARBA" id="ARBA00022723"/>
    </source>
</evidence>
<keyword evidence="9" id="KW-1133">Transmembrane helix</keyword>
<dbReference type="Pfam" id="PF00067">
    <property type="entry name" value="p450"/>
    <property type="match status" value="1"/>
</dbReference>
<evidence type="ECO:0000313" key="11">
    <source>
        <dbReference type="Proteomes" id="UP001590951"/>
    </source>
</evidence>
<keyword evidence="5 8" id="KW-0560">Oxidoreductase</keyword>
<organism evidence="10 11">
    <name type="scientific">Lepraria finkii</name>
    <dbReference type="NCBI Taxonomy" id="1340010"/>
    <lineage>
        <taxon>Eukaryota</taxon>
        <taxon>Fungi</taxon>
        <taxon>Dikarya</taxon>
        <taxon>Ascomycota</taxon>
        <taxon>Pezizomycotina</taxon>
        <taxon>Lecanoromycetes</taxon>
        <taxon>OSLEUM clade</taxon>
        <taxon>Lecanoromycetidae</taxon>
        <taxon>Lecanorales</taxon>
        <taxon>Lecanorineae</taxon>
        <taxon>Stereocaulaceae</taxon>
        <taxon>Lepraria</taxon>
    </lineage>
</organism>
<evidence type="ECO:0000256" key="9">
    <source>
        <dbReference type="SAM" id="Phobius"/>
    </source>
</evidence>
<comment type="cofactor">
    <cofactor evidence="1">
        <name>heme</name>
        <dbReference type="ChEBI" id="CHEBI:30413"/>
    </cofactor>
</comment>
<dbReference type="PRINTS" id="PR00463">
    <property type="entry name" value="EP450I"/>
</dbReference>
<feature type="transmembrane region" description="Helical" evidence="9">
    <location>
        <begin position="26"/>
        <end position="48"/>
    </location>
</feature>
<dbReference type="InterPro" id="IPR002401">
    <property type="entry name" value="Cyt_P450_E_grp-I"/>
</dbReference>
<dbReference type="InterPro" id="IPR036396">
    <property type="entry name" value="Cyt_P450_sf"/>
</dbReference>
<dbReference type="PANTHER" id="PTHR24305">
    <property type="entry name" value="CYTOCHROME P450"/>
    <property type="match status" value="1"/>
</dbReference>
<dbReference type="PRINTS" id="PR00385">
    <property type="entry name" value="P450"/>
</dbReference>
<evidence type="ECO:0000256" key="3">
    <source>
        <dbReference type="ARBA" id="ARBA00022617"/>
    </source>
</evidence>
<reference evidence="10 11" key="1">
    <citation type="submission" date="2024-09" db="EMBL/GenBank/DDBJ databases">
        <title>Rethinking Asexuality: The Enigmatic Case of Functional Sexual Genes in Lepraria (Stereocaulaceae).</title>
        <authorList>
            <person name="Doellman M."/>
            <person name="Sun Y."/>
            <person name="Barcenas-Pena A."/>
            <person name="Lumbsch H.T."/>
            <person name="Grewe F."/>
        </authorList>
    </citation>
    <scope>NUCLEOTIDE SEQUENCE [LARGE SCALE GENOMIC DNA]</scope>
    <source>
        <strain evidence="10 11">Grewe 0041</strain>
    </source>
</reference>
<evidence type="ECO:0000313" key="10">
    <source>
        <dbReference type="EMBL" id="KAL2049547.1"/>
    </source>
</evidence>
<evidence type="ECO:0000256" key="7">
    <source>
        <dbReference type="ARBA" id="ARBA00023033"/>
    </source>
</evidence>
<gene>
    <name evidence="10" type="ORF">ABVK25_010234</name>
</gene>
<sequence length="514" mass="59776">MKMISALKTIQEMVSTLKTDISRSSLALFAGAFIVSYFLILIPIYNVFFHPLRKYPGPKLWAASALPWGFTFLSGTWHNKVMELHGKYGHIVRIAPDELSYDTPEAWEDVYSRGTTRKENPKPTWYSDPKRNEIVGAKEKDHVRMRRLLANGFTGAAILEQEPMIKKNVELLIQRLREVTENGKVDINMFEWFSYCTFDIIGDLSFGESFGCLRDSMIRTWLGMVFANVKLVHNLILCNRIPFFFLFLPILETWRLWKGSGTFEKTVEGLVDKRLAREPERPDFLEIMKSKKGGYYMTRDELYNNAAFLTLAGSETTSTVMAVVVYMIETHPDVKANLLKEVLDTFTSEDEINMRSAATLSYLMAVIEESMRYHPPGPNSLWRITPPEGNRILGDWIPGNTILGVPHRVMYRSEHNFKRSHEFIPERWMKNDKNSEFIGDRRDGFHPFSYGPRQCLAVNLAYAEMRFILALMIWNFDFQIAEESRNWAEGLHSWLIWEKRPLQVYLKPRKKAEF</sequence>
<accession>A0ABR4AX69</accession>
<evidence type="ECO:0000256" key="2">
    <source>
        <dbReference type="ARBA" id="ARBA00010617"/>
    </source>
</evidence>
<dbReference type="InterPro" id="IPR001128">
    <property type="entry name" value="Cyt_P450"/>
</dbReference>
<keyword evidence="3 8" id="KW-0349">Heme</keyword>
<keyword evidence="6 8" id="KW-0408">Iron</keyword>
<dbReference type="SUPFAM" id="SSF48264">
    <property type="entry name" value="Cytochrome P450"/>
    <property type="match status" value="1"/>
</dbReference>
<evidence type="ECO:0008006" key="12">
    <source>
        <dbReference type="Google" id="ProtNLM"/>
    </source>
</evidence>
<keyword evidence="11" id="KW-1185">Reference proteome</keyword>
<keyword evidence="4 8" id="KW-0479">Metal-binding</keyword>
<evidence type="ECO:0000256" key="8">
    <source>
        <dbReference type="RuleBase" id="RU000461"/>
    </source>
</evidence>
<evidence type="ECO:0000256" key="6">
    <source>
        <dbReference type="ARBA" id="ARBA00023004"/>
    </source>
</evidence>
<dbReference type="CDD" id="cd11058">
    <property type="entry name" value="CYP60B-like"/>
    <property type="match status" value="1"/>
</dbReference>
<dbReference type="PROSITE" id="PS00086">
    <property type="entry name" value="CYTOCHROME_P450"/>
    <property type="match status" value="1"/>
</dbReference>
<comment type="similarity">
    <text evidence="2 8">Belongs to the cytochrome P450 family.</text>
</comment>
<dbReference type="PANTHER" id="PTHR24305:SF230">
    <property type="entry name" value="P450, PUTATIVE (EUROFUNG)-RELATED"/>
    <property type="match status" value="1"/>
</dbReference>
<proteinExistence type="inferred from homology"/>
<keyword evidence="9" id="KW-0472">Membrane</keyword>
<evidence type="ECO:0000256" key="1">
    <source>
        <dbReference type="ARBA" id="ARBA00001971"/>
    </source>
</evidence>
<keyword evidence="9" id="KW-0812">Transmembrane</keyword>
<dbReference type="Gene3D" id="1.10.630.10">
    <property type="entry name" value="Cytochrome P450"/>
    <property type="match status" value="1"/>
</dbReference>
<evidence type="ECO:0000256" key="5">
    <source>
        <dbReference type="ARBA" id="ARBA00023002"/>
    </source>
</evidence>
<comment type="caution">
    <text evidence="10">The sequence shown here is derived from an EMBL/GenBank/DDBJ whole genome shotgun (WGS) entry which is preliminary data.</text>
</comment>
<dbReference type="InterPro" id="IPR050121">
    <property type="entry name" value="Cytochrome_P450_monoxygenase"/>
</dbReference>
<dbReference type="InterPro" id="IPR017972">
    <property type="entry name" value="Cyt_P450_CS"/>
</dbReference>